<evidence type="ECO:0000259" key="3">
    <source>
        <dbReference type="Pfam" id="PF20684"/>
    </source>
</evidence>
<protein>
    <recommendedName>
        <fullName evidence="3">Rhodopsin domain-containing protein</fullName>
    </recommendedName>
</protein>
<feature type="domain" description="Rhodopsin" evidence="3">
    <location>
        <begin position="46"/>
        <end position="281"/>
    </location>
</feature>
<sequence>MSSQTGLVIPPGYSPPFATITPDDHAAWILIAAALGLACYLFFGIIRVVVRLTISHGFALDDYVLGAATLLAVIETSLVLGACSKGLGKSATILSSEAQDEVQKMYYTSSLFYILVIGLSKISVICFLSRISRMKQHRLVFNIAMGLITAWMIGSFLAMALQCNISNPWVIESQPDCSGTSRRWLVIGIIDIITEVAIVGLVIFLVYTLQTSISSKLTVVAIFSFRLFTIIFIGCRINSFNHSGYMDNPLLSQAPFSAWTQGHIAYSLISATIPTFQNFLKNLSTGFGGIGSAAAGYGYGYASGSGSANRARGRMESNMSFQMSKLRSANKSAGFEEPEEEPERGIGHGISKSGDAIHGVTNGTTVGPWSTAGSKDAVNNGETTSIASDESRRMMIRKEIQWSVRTEDR</sequence>
<dbReference type="Proteomes" id="UP001358417">
    <property type="component" value="Unassembled WGS sequence"/>
</dbReference>
<keyword evidence="2" id="KW-1133">Transmembrane helix</keyword>
<feature type="transmembrane region" description="Helical" evidence="2">
    <location>
        <begin position="62"/>
        <end position="87"/>
    </location>
</feature>
<feature type="region of interest" description="Disordered" evidence="1">
    <location>
        <begin position="330"/>
        <end position="392"/>
    </location>
</feature>
<evidence type="ECO:0000313" key="5">
    <source>
        <dbReference type="Proteomes" id="UP001358417"/>
    </source>
</evidence>
<proteinExistence type="predicted"/>
<dbReference type="PANTHER" id="PTHR39614">
    <property type="entry name" value="INTEGRAL MEMBRANE PROTEIN"/>
    <property type="match status" value="1"/>
</dbReference>
<keyword evidence="2" id="KW-0472">Membrane</keyword>
<dbReference type="RefSeq" id="XP_064712252.1">
    <property type="nucleotide sequence ID" value="XM_064844392.1"/>
</dbReference>
<dbReference type="AlphaFoldDB" id="A0AAV9NV69"/>
<keyword evidence="5" id="KW-1185">Reference proteome</keyword>
<dbReference type="Pfam" id="PF20684">
    <property type="entry name" value="Fung_rhodopsin"/>
    <property type="match status" value="1"/>
</dbReference>
<reference evidence="4 5" key="1">
    <citation type="submission" date="2023-08" db="EMBL/GenBank/DDBJ databases">
        <title>Black Yeasts Isolated from many extreme environments.</title>
        <authorList>
            <person name="Coleine C."/>
            <person name="Stajich J.E."/>
            <person name="Selbmann L."/>
        </authorList>
    </citation>
    <scope>NUCLEOTIDE SEQUENCE [LARGE SCALE GENOMIC DNA]</scope>
    <source>
        <strain evidence="4 5">CCFEE 5792</strain>
    </source>
</reference>
<dbReference type="PANTHER" id="PTHR39614:SF2">
    <property type="entry name" value="INTEGRAL MEMBRANE PROTEIN"/>
    <property type="match status" value="1"/>
</dbReference>
<dbReference type="GeneID" id="89968984"/>
<evidence type="ECO:0000256" key="2">
    <source>
        <dbReference type="SAM" id="Phobius"/>
    </source>
</evidence>
<feature type="transmembrane region" description="Helical" evidence="2">
    <location>
        <begin position="140"/>
        <end position="161"/>
    </location>
</feature>
<gene>
    <name evidence="4" type="ORF">LTR84_000762</name>
</gene>
<comment type="caution">
    <text evidence="4">The sequence shown here is derived from an EMBL/GenBank/DDBJ whole genome shotgun (WGS) entry which is preliminary data.</text>
</comment>
<organism evidence="4 5">
    <name type="scientific">Exophiala bonariae</name>
    <dbReference type="NCBI Taxonomy" id="1690606"/>
    <lineage>
        <taxon>Eukaryota</taxon>
        <taxon>Fungi</taxon>
        <taxon>Dikarya</taxon>
        <taxon>Ascomycota</taxon>
        <taxon>Pezizomycotina</taxon>
        <taxon>Eurotiomycetes</taxon>
        <taxon>Chaetothyriomycetidae</taxon>
        <taxon>Chaetothyriales</taxon>
        <taxon>Herpotrichiellaceae</taxon>
        <taxon>Exophiala</taxon>
    </lineage>
</organism>
<accession>A0AAV9NV69</accession>
<evidence type="ECO:0000313" key="4">
    <source>
        <dbReference type="EMBL" id="KAK5064928.1"/>
    </source>
</evidence>
<dbReference type="EMBL" id="JAVRRD010000001">
    <property type="protein sequence ID" value="KAK5064928.1"/>
    <property type="molecule type" value="Genomic_DNA"/>
</dbReference>
<feature type="transmembrane region" description="Helical" evidence="2">
    <location>
        <begin position="107"/>
        <end position="128"/>
    </location>
</feature>
<feature type="transmembrane region" description="Helical" evidence="2">
    <location>
        <begin position="184"/>
        <end position="207"/>
    </location>
</feature>
<dbReference type="InterPro" id="IPR049326">
    <property type="entry name" value="Rhodopsin_dom_fungi"/>
</dbReference>
<keyword evidence="2" id="KW-0812">Transmembrane</keyword>
<feature type="compositionally biased region" description="Polar residues" evidence="1">
    <location>
        <begin position="361"/>
        <end position="373"/>
    </location>
</feature>
<feature type="transmembrane region" description="Helical" evidence="2">
    <location>
        <begin position="26"/>
        <end position="50"/>
    </location>
</feature>
<evidence type="ECO:0000256" key="1">
    <source>
        <dbReference type="SAM" id="MobiDB-lite"/>
    </source>
</evidence>
<feature type="transmembrane region" description="Helical" evidence="2">
    <location>
        <begin position="219"/>
        <end position="239"/>
    </location>
</feature>
<name>A0AAV9NV69_9EURO</name>